<dbReference type="Pfam" id="PF00440">
    <property type="entry name" value="TetR_N"/>
    <property type="match status" value="1"/>
</dbReference>
<evidence type="ECO:0000256" key="4">
    <source>
        <dbReference type="PROSITE-ProRule" id="PRU00335"/>
    </source>
</evidence>
<accession>A0A2V1HUH5</accession>
<feature type="domain" description="HTH tetR-type" evidence="5">
    <location>
        <begin position="6"/>
        <end position="66"/>
    </location>
</feature>
<evidence type="ECO:0000256" key="1">
    <source>
        <dbReference type="ARBA" id="ARBA00023015"/>
    </source>
</evidence>
<evidence type="ECO:0000259" key="5">
    <source>
        <dbReference type="PROSITE" id="PS50977"/>
    </source>
</evidence>
<keyword evidence="3" id="KW-0804">Transcription</keyword>
<evidence type="ECO:0000313" key="7">
    <source>
        <dbReference type="Proteomes" id="UP000244893"/>
    </source>
</evidence>
<protein>
    <submittedName>
        <fullName evidence="6">TetR family transcriptional regulator</fullName>
    </submittedName>
</protein>
<proteinExistence type="predicted"/>
<dbReference type="Proteomes" id="UP000244893">
    <property type="component" value="Unassembled WGS sequence"/>
</dbReference>
<dbReference type="EMBL" id="QEOP01000001">
    <property type="protein sequence ID" value="PVZ95342.1"/>
    <property type="molecule type" value="Genomic_DNA"/>
</dbReference>
<keyword evidence="2 4" id="KW-0238">DNA-binding</keyword>
<dbReference type="InterPro" id="IPR003012">
    <property type="entry name" value="Tet_transcr_reg_TetR"/>
</dbReference>
<dbReference type="PANTHER" id="PTHR30055:SF239">
    <property type="entry name" value="TRANSCRIPTIONAL REGULATORY PROTEIN"/>
    <property type="match status" value="1"/>
</dbReference>
<dbReference type="RefSeq" id="WP_116755078.1">
    <property type="nucleotide sequence ID" value="NZ_JBHUEX010000001.1"/>
</dbReference>
<dbReference type="PRINTS" id="PR00400">
    <property type="entry name" value="TETREPRESSOR"/>
</dbReference>
<dbReference type="PROSITE" id="PS50977">
    <property type="entry name" value="HTH_TETR_2"/>
    <property type="match status" value="1"/>
</dbReference>
<sequence>MPTPDRTSLDAIVDAATSILETDGLTGLTMQAVAQRVGVKAPSLYKRVTNREHLIALVAESALAELRSALREVPDTGGDVRDRLAALATAFRAFARQHPAAYRLVFAGAPDSSGLDPEALARAGEPVFEAVETLTGPDRGLDGARLVTAWAHGFISMELAGAFRMGGDVDEAFAFGIRTIAAALSSSAPID</sequence>
<dbReference type="AlphaFoldDB" id="A0A2V1HUH5"/>
<dbReference type="OrthoDB" id="71867at2"/>
<dbReference type="PRINTS" id="PR00455">
    <property type="entry name" value="HTHTETR"/>
</dbReference>
<dbReference type="InterPro" id="IPR001647">
    <property type="entry name" value="HTH_TetR"/>
</dbReference>
<dbReference type="GO" id="GO:0000976">
    <property type="term" value="F:transcription cis-regulatory region binding"/>
    <property type="evidence" value="ECO:0007669"/>
    <property type="project" value="TreeGrafter"/>
</dbReference>
<dbReference type="InterPro" id="IPR025996">
    <property type="entry name" value="MT1864/Rv1816-like_C"/>
</dbReference>
<dbReference type="GO" id="GO:0003700">
    <property type="term" value="F:DNA-binding transcription factor activity"/>
    <property type="evidence" value="ECO:0007669"/>
    <property type="project" value="TreeGrafter"/>
</dbReference>
<name>A0A2V1HUH5_9MICO</name>
<keyword evidence="1" id="KW-0805">Transcription regulation</keyword>
<dbReference type="InterPro" id="IPR036271">
    <property type="entry name" value="Tet_transcr_reg_TetR-rel_C_sf"/>
</dbReference>
<evidence type="ECO:0000256" key="2">
    <source>
        <dbReference type="ARBA" id="ARBA00023125"/>
    </source>
</evidence>
<feature type="DNA-binding region" description="H-T-H motif" evidence="4">
    <location>
        <begin position="29"/>
        <end position="48"/>
    </location>
</feature>
<dbReference type="GO" id="GO:0046677">
    <property type="term" value="P:response to antibiotic"/>
    <property type="evidence" value="ECO:0007669"/>
    <property type="project" value="InterPro"/>
</dbReference>
<evidence type="ECO:0000313" key="6">
    <source>
        <dbReference type="EMBL" id="PVZ95342.1"/>
    </source>
</evidence>
<dbReference type="PANTHER" id="PTHR30055">
    <property type="entry name" value="HTH-TYPE TRANSCRIPTIONAL REGULATOR RUTR"/>
    <property type="match status" value="1"/>
</dbReference>
<dbReference type="InterPro" id="IPR050109">
    <property type="entry name" value="HTH-type_TetR-like_transc_reg"/>
</dbReference>
<organism evidence="6 7">
    <name type="scientific">Amnibacterium flavum</name>
    <dbReference type="NCBI Taxonomy" id="2173173"/>
    <lineage>
        <taxon>Bacteria</taxon>
        <taxon>Bacillati</taxon>
        <taxon>Actinomycetota</taxon>
        <taxon>Actinomycetes</taxon>
        <taxon>Micrococcales</taxon>
        <taxon>Microbacteriaceae</taxon>
        <taxon>Amnibacterium</taxon>
    </lineage>
</organism>
<dbReference type="SUPFAM" id="SSF46689">
    <property type="entry name" value="Homeodomain-like"/>
    <property type="match status" value="1"/>
</dbReference>
<dbReference type="GO" id="GO:0045892">
    <property type="term" value="P:negative regulation of DNA-templated transcription"/>
    <property type="evidence" value="ECO:0007669"/>
    <property type="project" value="InterPro"/>
</dbReference>
<gene>
    <name evidence="6" type="ORF">DDQ50_02135</name>
</gene>
<comment type="caution">
    <text evidence="6">The sequence shown here is derived from an EMBL/GenBank/DDBJ whole genome shotgun (WGS) entry which is preliminary data.</text>
</comment>
<dbReference type="Gene3D" id="1.10.10.60">
    <property type="entry name" value="Homeodomain-like"/>
    <property type="match status" value="1"/>
</dbReference>
<dbReference type="Gene3D" id="1.10.357.10">
    <property type="entry name" value="Tetracycline Repressor, domain 2"/>
    <property type="match status" value="1"/>
</dbReference>
<dbReference type="Pfam" id="PF13305">
    <property type="entry name" value="TetR_C_33"/>
    <property type="match status" value="1"/>
</dbReference>
<keyword evidence="7" id="KW-1185">Reference proteome</keyword>
<evidence type="ECO:0000256" key="3">
    <source>
        <dbReference type="ARBA" id="ARBA00023163"/>
    </source>
</evidence>
<reference evidence="6 7" key="1">
    <citation type="submission" date="2018-05" db="EMBL/GenBank/DDBJ databases">
        <title>Amnibacterium sp. M8JJ-5, whole genome shotgun sequence.</title>
        <authorList>
            <person name="Tuo L."/>
        </authorList>
    </citation>
    <scope>NUCLEOTIDE SEQUENCE [LARGE SCALE GENOMIC DNA]</scope>
    <source>
        <strain evidence="6 7">M8JJ-5</strain>
    </source>
</reference>
<dbReference type="SUPFAM" id="SSF48498">
    <property type="entry name" value="Tetracyclin repressor-like, C-terminal domain"/>
    <property type="match status" value="1"/>
</dbReference>
<dbReference type="InterPro" id="IPR009057">
    <property type="entry name" value="Homeodomain-like_sf"/>
</dbReference>